<dbReference type="RefSeq" id="WP_057628391.1">
    <property type="nucleotide sequence ID" value="NZ_LDJJ01000028.1"/>
</dbReference>
<dbReference type="PATRIC" id="fig|405446.3.peg.1293"/>
<sequence length="1230" mass="136866">MKRRLLDCTLAGLLASGAAAAQVPPGVASPAAEAPALDCSDNGCSNEQGLLFQLRTRSYDQPVTTGTSPRSSIEALQPDRRVTVARELPGQAIAVGRFSVQLADGGVVWATEDPNLGQPELAVSAPSFAAYDGQSIIAPVRFAIRSNYPAFIQRMELRVYRAADLDLIEPLATVAVAPTGVAQAEWDGVLPARYRYRAGDDLVYLLRAYAADGAWDETAPSRLQLVTPEEAERGNRALRDTTEKALGSALSVDQAQQQRLVDDVFSRNGLRQQNIAVYGSRVRIQGRNLPQGRSLSINGEPYPVDLEGKFVAEFLMPVGRHGFDIAVQGPGQGSATPVAQHQQLEVDVSGSYFFGIGLADVTIAQNDIGRSTAPLSVDGRYRDDIISDGRLAFYLKAKARAKYLITAQADTTEQDLGHLFDGLTSATPQDIFRRLDPDLYYPTYGDDSSTYRDVDTMGRFYLRVDWDKNQALWGNYATGLTGTEYAQYVRSLYGAAVNWRSRAINAWGDPRTELRGFGSQAETAPGHNEFAGTGGSLYYLRNTDILPGSDIVVLEIRDPATGRVEQRVPLVRGVDYQINELQGRLLLTRPLAQITRENVPTLTRDSPLDGYEQRLVVDYEWVPSDFDDDNITAGVRAKQWLGDHLGVGVTYVKENRSGEDYTLSGADLTLQAGKGTYLKAEYAHTESFGAPVFYSDNGGMSFVQSNRLLGQRKGDARSIEARANFKELGWTTLDWSAGAWWRDTDAGYSTARYDTNRPVTEYGAELLGQLTNDLSLYARYSRAEIGRQALTQAQASLEWRIGDYDTLSGEVRRVEEQRLLSSATGVLGALKYAHQFGTSLNLYGLVQATLDDDGGQYEDNNALVAGGKYLFGDQSSVTAEGSVGDRGNAALLSGEYRLTPEHSLYAGYTYSTDITDQESLFEPNRQNGWTLGQRWRLSERSNMFNESQFIKEPQQSGLAHTYGMDFYPAQGWNMGFTLQSGDLEKPGGANVDRRAVSISGGHTSPAADWQSKIEWRRDQGAENRTQWVTTNRLTWKINESWRIAARINYSDTDDDYDRLANARFMESNLGFAWRPWNSTRWALFGRYTYLYDLATLGQVGGAQYDQRTQVLSLEGVYKQDQHWEYAVKLARREGDVRMQRGYGPWFDSATNFAAAQLRYELRTQWHALAEYRWLDVADGGTRQGFLVGLDRDISRNFRLGVGYNFTEFSDDLTNFDYDHRGWFLNMTGMY</sequence>
<dbReference type="AlphaFoldDB" id="A0A0R0CEQ5"/>
<feature type="signal peptide" evidence="1">
    <location>
        <begin position="1"/>
        <end position="20"/>
    </location>
</feature>
<evidence type="ECO:0000313" key="2">
    <source>
        <dbReference type="EMBL" id="KRG67728.1"/>
    </source>
</evidence>
<accession>A0A0R0CEQ5</accession>
<dbReference type="OrthoDB" id="28717at2"/>
<protein>
    <recommendedName>
        <fullName evidence="4">TonB-dependent receptor</fullName>
    </recommendedName>
</protein>
<dbReference type="SUPFAM" id="SSF56935">
    <property type="entry name" value="Porins"/>
    <property type="match status" value="1"/>
</dbReference>
<keyword evidence="1" id="KW-0732">Signal</keyword>
<reference evidence="2 3" key="1">
    <citation type="submission" date="2015-05" db="EMBL/GenBank/DDBJ databases">
        <title>Genome sequencing and analysis of members of genus Stenotrophomonas.</title>
        <authorList>
            <person name="Patil P.P."/>
            <person name="Midha S."/>
            <person name="Patil P.B."/>
        </authorList>
    </citation>
    <scope>NUCLEOTIDE SEQUENCE [LARGE SCALE GENOMIC DNA]</scope>
    <source>
        <strain evidence="2 3">DSM 18941</strain>
    </source>
</reference>
<feature type="chain" id="PRO_5006393914" description="TonB-dependent receptor" evidence="1">
    <location>
        <begin position="21"/>
        <end position="1230"/>
    </location>
</feature>
<dbReference type="EMBL" id="LDJJ01000028">
    <property type="protein sequence ID" value="KRG67728.1"/>
    <property type="molecule type" value="Genomic_DNA"/>
</dbReference>
<gene>
    <name evidence="2" type="ORF">ABB27_09205</name>
</gene>
<evidence type="ECO:0000313" key="3">
    <source>
        <dbReference type="Proteomes" id="UP000051863"/>
    </source>
</evidence>
<comment type="caution">
    <text evidence="2">The sequence shown here is derived from an EMBL/GenBank/DDBJ whole genome shotgun (WGS) entry which is preliminary data.</text>
</comment>
<dbReference type="Proteomes" id="UP000051863">
    <property type="component" value="Unassembled WGS sequence"/>
</dbReference>
<keyword evidence="3" id="KW-1185">Reference proteome</keyword>
<proteinExistence type="predicted"/>
<name>A0A0R0CEQ5_9GAMM</name>
<organism evidence="2 3">
    <name type="scientific">Stenotrophomonas terrae</name>
    <dbReference type="NCBI Taxonomy" id="405446"/>
    <lineage>
        <taxon>Bacteria</taxon>
        <taxon>Pseudomonadati</taxon>
        <taxon>Pseudomonadota</taxon>
        <taxon>Gammaproteobacteria</taxon>
        <taxon>Lysobacterales</taxon>
        <taxon>Lysobacteraceae</taxon>
        <taxon>Stenotrophomonas</taxon>
    </lineage>
</organism>
<evidence type="ECO:0000256" key="1">
    <source>
        <dbReference type="SAM" id="SignalP"/>
    </source>
</evidence>
<evidence type="ECO:0008006" key="4">
    <source>
        <dbReference type="Google" id="ProtNLM"/>
    </source>
</evidence>